<keyword evidence="1" id="KW-0812">Transmembrane</keyword>
<keyword evidence="3" id="KW-1185">Reference proteome</keyword>
<keyword evidence="1" id="KW-0472">Membrane</keyword>
<protein>
    <submittedName>
        <fullName evidence="2">Uncharacterized protein</fullName>
    </submittedName>
</protein>
<dbReference type="EMBL" id="UYJE01005657">
    <property type="protein sequence ID" value="VDI39184.1"/>
    <property type="molecule type" value="Genomic_DNA"/>
</dbReference>
<reference evidence="2" key="1">
    <citation type="submission" date="2018-11" db="EMBL/GenBank/DDBJ databases">
        <authorList>
            <person name="Alioto T."/>
            <person name="Alioto T."/>
        </authorList>
    </citation>
    <scope>NUCLEOTIDE SEQUENCE</scope>
</reference>
<evidence type="ECO:0000256" key="1">
    <source>
        <dbReference type="SAM" id="Phobius"/>
    </source>
</evidence>
<proteinExistence type="predicted"/>
<keyword evidence="1" id="KW-1133">Transmembrane helix</keyword>
<dbReference type="AlphaFoldDB" id="A0A8B6EVD2"/>
<organism evidence="2 3">
    <name type="scientific">Mytilus galloprovincialis</name>
    <name type="common">Mediterranean mussel</name>
    <dbReference type="NCBI Taxonomy" id="29158"/>
    <lineage>
        <taxon>Eukaryota</taxon>
        <taxon>Metazoa</taxon>
        <taxon>Spiralia</taxon>
        <taxon>Lophotrochozoa</taxon>
        <taxon>Mollusca</taxon>
        <taxon>Bivalvia</taxon>
        <taxon>Autobranchia</taxon>
        <taxon>Pteriomorphia</taxon>
        <taxon>Mytilida</taxon>
        <taxon>Mytiloidea</taxon>
        <taxon>Mytilidae</taxon>
        <taxon>Mytilinae</taxon>
        <taxon>Mytilus</taxon>
    </lineage>
</organism>
<dbReference type="Proteomes" id="UP000596742">
    <property type="component" value="Unassembled WGS sequence"/>
</dbReference>
<feature type="transmembrane region" description="Helical" evidence="1">
    <location>
        <begin position="81"/>
        <end position="103"/>
    </location>
</feature>
<accession>A0A8B6EVD2</accession>
<sequence>MKPTLHNKFDRHIMNWKDEYFDFEVVKNNHNTIRSSFKMQQIGEAANDTLEVTFYTDDIRTFNSTQNEDFFDIIAFENNPIFVGIFCGCVFLMGFSIFLWFFFRTNPSERFDLSFSLSVSHNNSTAKQTNYKEGQHGRESAFKLLNETIIEVSERE</sequence>
<name>A0A8B6EVD2_MYTGA</name>
<evidence type="ECO:0000313" key="2">
    <source>
        <dbReference type="EMBL" id="VDI39184.1"/>
    </source>
</evidence>
<gene>
    <name evidence="2" type="ORF">MGAL_10B053569</name>
</gene>
<evidence type="ECO:0000313" key="3">
    <source>
        <dbReference type="Proteomes" id="UP000596742"/>
    </source>
</evidence>
<comment type="caution">
    <text evidence="2">The sequence shown here is derived from an EMBL/GenBank/DDBJ whole genome shotgun (WGS) entry which is preliminary data.</text>
</comment>